<dbReference type="InterPro" id="IPR000847">
    <property type="entry name" value="LysR_HTH_N"/>
</dbReference>
<dbReference type="OrthoDB" id="9808620at2"/>
<dbReference type="Pfam" id="PF03466">
    <property type="entry name" value="LysR_substrate"/>
    <property type="match status" value="1"/>
</dbReference>
<proteinExistence type="inferred from homology"/>
<comment type="similarity">
    <text evidence="1">Belongs to the LysR transcriptional regulatory family.</text>
</comment>
<evidence type="ECO:0000256" key="3">
    <source>
        <dbReference type="ARBA" id="ARBA00023125"/>
    </source>
</evidence>
<sequence>MRITLKQLLVFKTVCETQQISKAARQLHLSVSAVSMSLKELESSLDAQLVERTPSGLVVNQSGQRVLQHANSILSQVQHLETQFQEQAAGLGGSLVIGANKTAGNYVLSRRLPHFKRMNPNVQTRLKILSSVAIEKMLINNELDLAFIGHPPKDKGLHYIRWRSDRLCVVASPGHKLAHRPASAADLSAATWVLDEEDSATRIESLHLLKALGVSVHDEIIMNTMGAIKRAVGTGLGLSVLPLLSVDAELERGELREVATGSEAQSRYIYVIFKPERRNALIENFLNSCDVPLDD</sequence>
<dbReference type="AlphaFoldDB" id="A0A4U1BQ41"/>
<evidence type="ECO:0000256" key="4">
    <source>
        <dbReference type="ARBA" id="ARBA00023163"/>
    </source>
</evidence>
<evidence type="ECO:0000256" key="1">
    <source>
        <dbReference type="ARBA" id="ARBA00009437"/>
    </source>
</evidence>
<evidence type="ECO:0000313" key="7">
    <source>
        <dbReference type="Proteomes" id="UP000305675"/>
    </source>
</evidence>
<dbReference type="SUPFAM" id="SSF46785">
    <property type="entry name" value="Winged helix' DNA-binding domain"/>
    <property type="match status" value="1"/>
</dbReference>
<dbReference type="SUPFAM" id="SSF53850">
    <property type="entry name" value="Periplasmic binding protein-like II"/>
    <property type="match status" value="1"/>
</dbReference>
<dbReference type="GO" id="GO:0003700">
    <property type="term" value="F:DNA-binding transcription factor activity"/>
    <property type="evidence" value="ECO:0007669"/>
    <property type="project" value="InterPro"/>
</dbReference>
<dbReference type="PROSITE" id="PS50931">
    <property type="entry name" value="HTH_LYSR"/>
    <property type="match status" value="1"/>
</dbReference>
<accession>A0A4U1BQ41</accession>
<dbReference type="Gene3D" id="3.40.190.10">
    <property type="entry name" value="Periplasmic binding protein-like II"/>
    <property type="match status" value="2"/>
</dbReference>
<evidence type="ECO:0000313" key="6">
    <source>
        <dbReference type="EMBL" id="TKB54665.1"/>
    </source>
</evidence>
<dbReference type="EMBL" id="SWCJ01000007">
    <property type="protein sequence ID" value="TKB54665.1"/>
    <property type="molecule type" value="Genomic_DNA"/>
</dbReference>
<dbReference type="Proteomes" id="UP000305675">
    <property type="component" value="Unassembled WGS sequence"/>
</dbReference>
<dbReference type="RefSeq" id="WP_136863465.1">
    <property type="nucleotide sequence ID" value="NZ_SWCJ01000007.1"/>
</dbReference>
<dbReference type="InterPro" id="IPR036390">
    <property type="entry name" value="WH_DNA-bd_sf"/>
</dbReference>
<keyword evidence="7" id="KW-1185">Reference proteome</keyword>
<reference evidence="6 7" key="1">
    <citation type="submission" date="2019-04" db="EMBL/GenBank/DDBJ databases">
        <authorList>
            <person name="Hwang J.C."/>
        </authorList>
    </citation>
    <scope>NUCLEOTIDE SEQUENCE [LARGE SCALE GENOMIC DNA]</scope>
    <source>
        <strain evidence="6 7">IMCC35002</strain>
    </source>
</reference>
<dbReference type="InterPro" id="IPR005119">
    <property type="entry name" value="LysR_subst-bd"/>
</dbReference>
<dbReference type="PANTHER" id="PTHR30126:SF94">
    <property type="entry name" value="LYSR FAMILY TRANSCRIPTIONAL REGULATOR"/>
    <property type="match status" value="1"/>
</dbReference>
<dbReference type="Gene3D" id="1.10.10.10">
    <property type="entry name" value="Winged helix-like DNA-binding domain superfamily/Winged helix DNA-binding domain"/>
    <property type="match status" value="1"/>
</dbReference>
<dbReference type="InterPro" id="IPR036388">
    <property type="entry name" value="WH-like_DNA-bd_sf"/>
</dbReference>
<comment type="caution">
    <text evidence="6">The sequence shown here is derived from an EMBL/GenBank/DDBJ whole genome shotgun (WGS) entry which is preliminary data.</text>
</comment>
<keyword evidence="2" id="KW-0805">Transcription regulation</keyword>
<gene>
    <name evidence="6" type="ORF">FCL42_10960</name>
</gene>
<name>A0A4U1BQ41_9GAMM</name>
<evidence type="ECO:0000259" key="5">
    <source>
        <dbReference type="PROSITE" id="PS50931"/>
    </source>
</evidence>
<keyword evidence="4" id="KW-0804">Transcription</keyword>
<organism evidence="6 7">
    <name type="scientific">Ferrimonas aestuarii</name>
    <dbReference type="NCBI Taxonomy" id="2569539"/>
    <lineage>
        <taxon>Bacteria</taxon>
        <taxon>Pseudomonadati</taxon>
        <taxon>Pseudomonadota</taxon>
        <taxon>Gammaproteobacteria</taxon>
        <taxon>Alteromonadales</taxon>
        <taxon>Ferrimonadaceae</taxon>
        <taxon>Ferrimonas</taxon>
    </lineage>
</organism>
<evidence type="ECO:0000256" key="2">
    <source>
        <dbReference type="ARBA" id="ARBA00023015"/>
    </source>
</evidence>
<dbReference type="PANTHER" id="PTHR30126">
    <property type="entry name" value="HTH-TYPE TRANSCRIPTIONAL REGULATOR"/>
    <property type="match status" value="1"/>
</dbReference>
<dbReference type="GO" id="GO:0000976">
    <property type="term" value="F:transcription cis-regulatory region binding"/>
    <property type="evidence" value="ECO:0007669"/>
    <property type="project" value="TreeGrafter"/>
</dbReference>
<feature type="domain" description="HTH lysR-type" evidence="5">
    <location>
        <begin position="3"/>
        <end position="60"/>
    </location>
</feature>
<dbReference type="Pfam" id="PF00126">
    <property type="entry name" value="HTH_1"/>
    <property type="match status" value="1"/>
</dbReference>
<keyword evidence="3" id="KW-0238">DNA-binding</keyword>
<protein>
    <submittedName>
        <fullName evidence="6">LysR family transcriptional regulator</fullName>
    </submittedName>
</protein>